<reference evidence="2 3" key="1">
    <citation type="journal article" date="2021" name="Elife">
        <title>Chloroplast acquisition without the gene transfer in kleptoplastic sea slugs, Plakobranchus ocellatus.</title>
        <authorList>
            <person name="Maeda T."/>
            <person name="Takahashi S."/>
            <person name="Yoshida T."/>
            <person name="Shimamura S."/>
            <person name="Takaki Y."/>
            <person name="Nagai Y."/>
            <person name="Toyoda A."/>
            <person name="Suzuki Y."/>
            <person name="Arimoto A."/>
            <person name="Ishii H."/>
            <person name="Satoh N."/>
            <person name="Nishiyama T."/>
            <person name="Hasebe M."/>
            <person name="Maruyama T."/>
            <person name="Minagawa J."/>
            <person name="Obokata J."/>
            <person name="Shigenobu S."/>
        </authorList>
    </citation>
    <scope>NUCLEOTIDE SEQUENCE [LARGE SCALE GENOMIC DNA]</scope>
</reference>
<feature type="compositionally biased region" description="Low complexity" evidence="1">
    <location>
        <begin position="78"/>
        <end position="111"/>
    </location>
</feature>
<organism evidence="2 3">
    <name type="scientific">Elysia marginata</name>
    <dbReference type="NCBI Taxonomy" id="1093978"/>
    <lineage>
        <taxon>Eukaryota</taxon>
        <taxon>Metazoa</taxon>
        <taxon>Spiralia</taxon>
        <taxon>Lophotrochozoa</taxon>
        <taxon>Mollusca</taxon>
        <taxon>Gastropoda</taxon>
        <taxon>Heterobranchia</taxon>
        <taxon>Euthyneura</taxon>
        <taxon>Panpulmonata</taxon>
        <taxon>Sacoglossa</taxon>
        <taxon>Placobranchoidea</taxon>
        <taxon>Plakobranchidae</taxon>
        <taxon>Elysia</taxon>
    </lineage>
</organism>
<evidence type="ECO:0000313" key="3">
    <source>
        <dbReference type="Proteomes" id="UP000762676"/>
    </source>
</evidence>
<evidence type="ECO:0000313" key="2">
    <source>
        <dbReference type="EMBL" id="GFR58362.1"/>
    </source>
</evidence>
<gene>
    <name evidence="2" type="ORF">ElyMa_003479700</name>
</gene>
<name>A0AAV4EBL8_9GAST</name>
<dbReference type="EMBL" id="BMAT01007137">
    <property type="protein sequence ID" value="GFR58362.1"/>
    <property type="molecule type" value="Genomic_DNA"/>
</dbReference>
<dbReference type="Proteomes" id="UP000762676">
    <property type="component" value="Unassembled WGS sequence"/>
</dbReference>
<accession>A0AAV4EBL8</accession>
<feature type="region of interest" description="Disordered" evidence="1">
    <location>
        <begin position="67"/>
        <end position="111"/>
    </location>
</feature>
<sequence length="171" mass="18366">MSSRWVLNNRPHPKGAKQVRSIVLHMALPQLISVKILRISSVSTQPSFCNCSRSSTTGVLGTYFENTKNAPKSESHPTANSTITMSTTTTATSTASETSCNKNNNNSSSSAIATSNTTIISRRSMRTSIGGIVCGTSRYPCEVGSWSQQPRCGHASESCYCPSVHAIEQFV</sequence>
<keyword evidence="3" id="KW-1185">Reference proteome</keyword>
<dbReference type="AlphaFoldDB" id="A0AAV4EBL8"/>
<comment type="caution">
    <text evidence="2">The sequence shown here is derived from an EMBL/GenBank/DDBJ whole genome shotgun (WGS) entry which is preliminary data.</text>
</comment>
<evidence type="ECO:0000256" key="1">
    <source>
        <dbReference type="SAM" id="MobiDB-lite"/>
    </source>
</evidence>
<protein>
    <submittedName>
        <fullName evidence="2">Uncharacterized protein</fullName>
    </submittedName>
</protein>
<proteinExistence type="predicted"/>